<evidence type="ECO:0000256" key="1">
    <source>
        <dbReference type="SAM" id="Phobius"/>
    </source>
</evidence>
<feature type="transmembrane region" description="Helical" evidence="1">
    <location>
        <begin position="128"/>
        <end position="147"/>
    </location>
</feature>
<feature type="domain" description="Acyltransferase 3" evidence="2">
    <location>
        <begin position="23"/>
        <end position="228"/>
    </location>
</feature>
<dbReference type="AlphaFoldDB" id="A0A5C6FDL0"/>
<dbReference type="Pfam" id="PF01757">
    <property type="entry name" value="Acyl_transf_3"/>
    <property type="match status" value="1"/>
</dbReference>
<proteinExistence type="predicted"/>
<feature type="transmembrane region" description="Helical" evidence="1">
    <location>
        <begin position="215"/>
        <end position="234"/>
    </location>
</feature>
<evidence type="ECO:0000259" key="2">
    <source>
        <dbReference type="Pfam" id="PF01757"/>
    </source>
</evidence>
<gene>
    <name evidence="3" type="ORF">V7x_55490</name>
</gene>
<dbReference type="RefSeq" id="WP_231604944.1">
    <property type="nucleotide sequence ID" value="NZ_SJPZ01000006.1"/>
</dbReference>
<dbReference type="InterPro" id="IPR002656">
    <property type="entry name" value="Acyl_transf_3_dom"/>
</dbReference>
<keyword evidence="1" id="KW-0812">Transmembrane</keyword>
<dbReference type="EMBL" id="SJPZ01000006">
    <property type="protein sequence ID" value="TWU59558.1"/>
    <property type="molecule type" value="Genomic_DNA"/>
</dbReference>
<feature type="transmembrane region" description="Helical" evidence="1">
    <location>
        <begin position="159"/>
        <end position="179"/>
    </location>
</feature>
<keyword evidence="1" id="KW-1133">Transmembrane helix</keyword>
<comment type="caution">
    <text evidence="3">The sequence shown here is derived from an EMBL/GenBank/DDBJ whole genome shotgun (WGS) entry which is preliminary data.</text>
</comment>
<feature type="transmembrane region" description="Helical" evidence="1">
    <location>
        <begin position="56"/>
        <end position="77"/>
    </location>
</feature>
<feature type="transmembrane region" description="Helical" evidence="1">
    <location>
        <begin position="98"/>
        <end position="116"/>
    </location>
</feature>
<evidence type="ECO:0000313" key="3">
    <source>
        <dbReference type="EMBL" id="TWU59558.1"/>
    </source>
</evidence>
<dbReference type="Proteomes" id="UP000316476">
    <property type="component" value="Unassembled WGS sequence"/>
</dbReference>
<organism evidence="3 4">
    <name type="scientific">Crateriforma conspicua</name>
    <dbReference type="NCBI Taxonomy" id="2527996"/>
    <lineage>
        <taxon>Bacteria</taxon>
        <taxon>Pseudomonadati</taxon>
        <taxon>Planctomycetota</taxon>
        <taxon>Planctomycetia</taxon>
        <taxon>Planctomycetales</taxon>
        <taxon>Planctomycetaceae</taxon>
        <taxon>Crateriforma</taxon>
    </lineage>
</organism>
<reference evidence="3 4" key="1">
    <citation type="submission" date="2019-02" db="EMBL/GenBank/DDBJ databases">
        <title>Deep-cultivation of Planctomycetes and their phenomic and genomic characterization uncovers novel biology.</title>
        <authorList>
            <person name="Wiegand S."/>
            <person name="Jogler M."/>
            <person name="Boedeker C."/>
            <person name="Pinto D."/>
            <person name="Vollmers J."/>
            <person name="Rivas-Marin E."/>
            <person name="Kohn T."/>
            <person name="Peeters S.H."/>
            <person name="Heuer A."/>
            <person name="Rast P."/>
            <person name="Oberbeckmann S."/>
            <person name="Bunk B."/>
            <person name="Jeske O."/>
            <person name="Meyerdierks A."/>
            <person name="Storesund J.E."/>
            <person name="Kallscheuer N."/>
            <person name="Luecker S."/>
            <person name="Lage O.M."/>
            <person name="Pohl T."/>
            <person name="Merkel B.J."/>
            <person name="Hornburger P."/>
            <person name="Mueller R.-W."/>
            <person name="Bruemmer F."/>
            <person name="Labrenz M."/>
            <person name="Spormann A.M."/>
            <person name="Op Den Camp H."/>
            <person name="Overmann J."/>
            <person name="Amann R."/>
            <person name="Jetten M.S.M."/>
            <person name="Mascher T."/>
            <person name="Medema M.H."/>
            <person name="Devos D.P."/>
            <person name="Kaster A.-K."/>
            <person name="Ovreas L."/>
            <person name="Rohde M."/>
            <person name="Galperin M.Y."/>
            <person name="Jogler C."/>
        </authorList>
    </citation>
    <scope>NUCLEOTIDE SEQUENCE [LARGE SCALE GENOMIC DNA]</scope>
    <source>
        <strain evidence="3 4">V7</strain>
    </source>
</reference>
<feature type="transmembrane region" description="Helical" evidence="1">
    <location>
        <begin position="26"/>
        <end position="44"/>
    </location>
</feature>
<sequence>MYSPSRDNTEASSVSTTPRREISVDILKAICIFAVCYIHGSHLLGGDDKSRRFMSLGFGFCVPVFISLLALFSDKSLGKIDDFKQEVRNCMKRARGTALLYIIASLGYIVLTAHWSTLTPQNFVTKHWLGYGWSGQYFFLILLQFQLIQPLFRRIPDSFHLLIYLSGLIVYPAFCYLPIQEPILLEKIGKSFLLNWLPYVSFGILLAHQRIPLPIRKVFIISIASVLLIPLGTVY</sequence>
<name>A0A5C6FDL0_9PLAN</name>
<feature type="transmembrane region" description="Helical" evidence="1">
    <location>
        <begin position="191"/>
        <end position="208"/>
    </location>
</feature>
<dbReference type="GO" id="GO:0016747">
    <property type="term" value="F:acyltransferase activity, transferring groups other than amino-acyl groups"/>
    <property type="evidence" value="ECO:0007669"/>
    <property type="project" value="InterPro"/>
</dbReference>
<keyword evidence="1" id="KW-0472">Membrane</keyword>
<protein>
    <recommendedName>
        <fullName evidence="2">Acyltransferase 3 domain-containing protein</fullName>
    </recommendedName>
</protein>
<accession>A0A5C6FDL0</accession>
<evidence type="ECO:0000313" key="4">
    <source>
        <dbReference type="Proteomes" id="UP000316476"/>
    </source>
</evidence>